<name>A0AAN5CLW8_9BILA</name>
<comment type="caution">
    <text evidence="1">The sequence shown here is derived from an EMBL/GenBank/DDBJ whole genome shotgun (WGS) entry which is preliminary data.</text>
</comment>
<gene>
    <name evidence="1" type="ORF">PMAYCL1PPCAC_16930</name>
</gene>
<sequence length="88" mass="9865">LLDGLLDELLDERLISDVAKHFQDSARVQSGLEAELVCFLKSFCISACDREFGASLSEELRRCSTDAIRRTGNNNDFSGEERLCHATR</sequence>
<evidence type="ECO:0000313" key="2">
    <source>
        <dbReference type="Proteomes" id="UP001328107"/>
    </source>
</evidence>
<feature type="non-terminal residue" evidence="1">
    <location>
        <position position="1"/>
    </location>
</feature>
<organism evidence="1 2">
    <name type="scientific">Pristionchus mayeri</name>
    <dbReference type="NCBI Taxonomy" id="1317129"/>
    <lineage>
        <taxon>Eukaryota</taxon>
        <taxon>Metazoa</taxon>
        <taxon>Ecdysozoa</taxon>
        <taxon>Nematoda</taxon>
        <taxon>Chromadorea</taxon>
        <taxon>Rhabditida</taxon>
        <taxon>Rhabditina</taxon>
        <taxon>Diplogasteromorpha</taxon>
        <taxon>Diplogasteroidea</taxon>
        <taxon>Neodiplogasteridae</taxon>
        <taxon>Pristionchus</taxon>
    </lineage>
</organism>
<keyword evidence="2" id="KW-1185">Reference proteome</keyword>
<dbReference type="AlphaFoldDB" id="A0AAN5CLW8"/>
<proteinExistence type="predicted"/>
<protein>
    <submittedName>
        <fullName evidence="1">Uncharacterized protein</fullName>
    </submittedName>
</protein>
<dbReference type="Proteomes" id="UP001328107">
    <property type="component" value="Unassembled WGS sequence"/>
</dbReference>
<reference evidence="2" key="1">
    <citation type="submission" date="2022-10" db="EMBL/GenBank/DDBJ databases">
        <title>Genome assembly of Pristionchus species.</title>
        <authorList>
            <person name="Yoshida K."/>
            <person name="Sommer R.J."/>
        </authorList>
    </citation>
    <scope>NUCLEOTIDE SEQUENCE [LARGE SCALE GENOMIC DNA]</scope>
    <source>
        <strain evidence="2">RS5460</strain>
    </source>
</reference>
<evidence type="ECO:0000313" key="1">
    <source>
        <dbReference type="EMBL" id="GMR46735.1"/>
    </source>
</evidence>
<dbReference type="EMBL" id="BTRK01000004">
    <property type="protein sequence ID" value="GMR46735.1"/>
    <property type="molecule type" value="Genomic_DNA"/>
</dbReference>
<accession>A0AAN5CLW8</accession>
<feature type="non-terminal residue" evidence="1">
    <location>
        <position position="88"/>
    </location>
</feature>